<comment type="caution">
    <text evidence="1">The sequence shown here is derived from an EMBL/GenBank/DDBJ whole genome shotgun (WGS) entry which is preliminary data.</text>
</comment>
<dbReference type="EMBL" id="BARS01034825">
    <property type="protein sequence ID" value="GAG26409.1"/>
    <property type="molecule type" value="Genomic_DNA"/>
</dbReference>
<organism evidence="1">
    <name type="scientific">marine sediment metagenome</name>
    <dbReference type="NCBI Taxonomy" id="412755"/>
    <lineage>
        <taxon>unclassified sequences</taxon>
        <taxon>metagenomes</taxon>
        <taxon>ecological metagenomes</taxon>
    </lineage>
</organism>
<proteinExistence type="predicted"/>
<name>X0W688_9ZZZZ</name>
<protein>
    <submittedName>
        <fullName evidence="1">Uncharacterized protein</fullName>
    </submittedName>
</protein>
<dbReference type="AlphaFoldDB" id="X0W688"/>
<evidence type="ECO:0000313" key="1">
    <source>
        <dbReference type="EMBL" id="GAG26409.1"/>
    </source>
</evidence>
<accession>X0W688</accession>
<gene>
    <name evidence="1" type="ORF">S01H1_53756</name>
</gene>
<reference evidence="1" key="1">
    <citation type="journal article" date="2014" name="Front. Microbiol.">
        <title>High frequency of phylogenetically diverse reductive dehalogenase-homologous genes in deep subseafloor sedimentary metagenomes.</title>
        <authorList>
            <person name="Kawai M."/>
            <person name="Futagami T."/>
            <person name="Toyoda A."/>
            <person name="Takaki Y."/>
            <person name="Nishi S."/>
            <person name="Hori S."/>
            <person name="Arai W."/>
            <person name="Tsubouchi T."/>
            <person name="Morono Y."/>
            <person name="Uchiyama I."/>
            <person name="Ito T."/>
            <person name="Fujiyama A."/>
            <person name="Inagaki F."/>
            <person name="Takami H."/>
        </authorList>
    </citation>
    <scope>NUCLEOTIDE SEQUENCE</scope>
    <source>
        <strain evidence="1">Expedition CK06-06</strain>
    </source>
</reference>
<sequence>MNKVINCCKNDTFGDYVDGEDRETLCLSALMQYFDIQSPKKAPLIIRITLREDNPNNKFISVDKVQEESFNTYVKFPEDTFGEFSTDTFLRVYTFTVLHEELLAFYKEIGQKPFYVELEKV</sequence>